<dbReference type="SMART" id="SM00212">
    <property type="entry name" value="UBCc"/>
    <property type="match status" value="1"/>
</dbReference>
<dbReference type="PANTHER" id="PTHR24067">
    <property type="entry name" value="UBIQUITIN-CONJUGATING ENZYME E2"/>
    <property type="match status" value="1"/>
</dbReference>
<sequence length="214" mass="23408">MAATKRLAKERVSLERDPIPYITFVEDDDADEGNILEWKILLELSPSHDSVDEPSIIGCAASSPYVTPPSSPKEKMGILSGVTRKSKSTDTPMAEAPTPAYFAFQFDFPNNYPFKPPAITVLTQSYHPNIKTSTGEICDAMLTGEGWGPTLNVKKVCAQLRKFLCNPDPDHPLESDIAQLLVDKPEEYAMKAWGHAGLCLSREKALAAAKAGKK</sequence>
<dbReference type="AlphaFoldDB" id="A0ABD3PI71"/>
<proteinExistence type="predicted"/>
<dbReference type="SUPFAM" id="SSF54495">
    <property type="entry name" value="UBC-like"/>
    <property type="match status" value="1"/>
</dbReference>
<accession>A0ABD3PI71</accession>
<dbReference type="Pfam" id="PF00179">
    <property type="entry name" value="UQ_con"/>
    <property type="match status" value="1"/>
</dbReference>
<feature type="domain" description="UBC core" evidence="1">
    <location>
        <begin position="2"/>
        <end position="201"/>
    </location>
</feature>
<name>A0ABD3PI71_9STRA</name>
<evidence type="ECO:0000259" key="1">
    <source>
        <dbReference type="PROSITE" id="PS50127"/>
    </source>
</evidence>
<comment type="caution">
    <text evidence="2">The sequence shown here is derived from an EMBL/GenBank/DDBJ whole genome shotgun (WGS) entry which is preliminary data.</text>
</comment>
<gene>
    <name evidence="2" type="ORF">ACHAWO_008119</name>
</gene>
<evidence type="ECO:0000313" key="3">
    <source>
        <dbReference type="Proteomes" id="UP001530400"/>
    </source>
</evidence>
<dbReference type="InterPro" id="IPR016135">
    <property type="entry name" value="UBQ-conjugating_enzyme/RWD"/>
</dbReference>
<keyword evidence="3" id="KW-1185">Reference proteome</keyword>
<dbReference type="Proteomes" id="UP001530400">
    <property type="component" value="Unassembled WGS sequence"/>
</dbReference>
<dbReference type="InterPro" id="IPR050113">
    <property type="entry name" value="Ub_conjugating_enzyme"/>
</dbReference>
<evidence type="ECO:0000313" key="2">
    <source>
        <dbReference type="EMBL" id="KAL3787006.1"/>
    </source>
</evidence>
<organism evidence="2 3">
    <name type="scientific">Cyclotella atomus</name>
    <dbReference type="NCBI Taxonomy" id="382360"/>
    <lineage>
        <taxon>Eukaryota</taxon>
        <taxon>Sar</taxon>
        <taxon>Stramenopiles</taxon>
        <taxon>Ochrophyta</taxon>
        <taxon>Bacillariophyta</taxon>
        <taxon>Coscinodiscophyceae</taxon>
        <taxon>Thalassiosirophycidae</taxon>
        <taxon>Stephanodiscales</taxon>
        <taxon>Stephanodiscaceae</taxon>
        <taxon>Cyclotella</taxon>
    </lineage>
</organism>
<dbReference type="PROSITE" id="PS50127">
    <property type="entry name" value="UBC_2"/>
    <property type="match status" value="1"/>
</dbReference>
<dbReference type="InterPro" id="IPR000608">
    <property type="entry name" value="UBC"/>
</dbReference>
<dbReference type="EMBL" id="JALLPJ020000628">
    <property type="protein sequence ID" value="KAL3787006.1"/>
    <property type="molecule type" value="Genomic_DNA"/>
</dbReference>
<dbReference type="Gene3D" id="3.10.110.10">
    <property type="entry name" value="Ubiquitin Conjugating Enzyme"/>
    <property type="match status" value="1"/>
</dbReference>
<protein>
    <recommendedName>
        <fullName evidence="1">UBC core domain-containing protein</fullName>
    </recommendedName>
</protein>
<reference evidence="2 3" key="1">
    <citation type="submission" date="2024-10" db="EMBL/GenBank/DDBJ databases">
        <title>Updated reference genomes for cyclostephanoid diatoms.</title>
        <authorList>
            <person name="Roberts W.R."/>
            <person name="Alverson A.J."/>
        </authorList>
    </citation>
    <scope>NUCLEOTIDE SEQUENCE [LARGE SCALE GENOMIC DNA]</scope>
    <source>
        <strain evidence="2 3">AJA010-31</strain>
    </source>
</reference>